<evidence type="ECO:0000256" key="1">
    <source>
        <dbReference type="ARBA" id="ARBA00022737"/>
    </source>
</evidence>
<reference evidence="5 6" key="1">
    <citation type="submission" date="2022-07" db="EMBL/GenBank/DDBJ databases">
        <title>Genome-wide signatures of adaptation to extreme environments.</title>
        <authorList>
            <person name="Cho C.H."/>
            <person name="Yoon H.S."/>
        </authorList>
    </citation>
    <scope>NUCLEOTIDE SEQUENCE [LARGE SCALE GENOMIC DNA]</scope>
    <source>
        <strain evidence="5 6">DBV 063 E5</strain>
    </source>
</reference>
<dbReference type="PANTHER" id="PTHR23346:SF7">
    <property type="entry name" value="STALLED RIBOSOME SENSOR GCN1"/>
    <property type="match status" value="1"/>
</dbReference>
<name>A0AAV9J1P4_CYACA</name>
<evidence type="ECO:0000256" key="2">
    <source>
        <dbReference type="PROSITE-ProRule" id="PRU00103"/>
    </source>
</evidence>
<dbReference type="GO" id="GO:0005829">
    <property type="term" value="C:cytosol"/>
    <property type="evidence" value="ECO:0007669"/>
    <property type="project" value="TreeGrafter"/>
</dbReference>
<dbReference type="GO" id="GO:0006417">
    <property type="term" value="P:regulation of translation"/>
    <property type="evidence" value="ECO:0007669"/>
    <property type="project" value="TreeGrafter"/>
</dbReference>
<feature type="compositionally biased region" description="Basic and acidic residues" evidence="3">
    <location>
        <begin position="386"/>
        <end position="400"/>
    </location>
</feature>
<feature type="region of interest" description="Disordered" evidence="3">
    <location>
        <begin position="1452"/>
        <end position="1475"/>
    </location>
</feature>
<dbReference type="InterPro" id="IPR011989">
    <property type="entry name" value="ARM-like"/>
</dbReference>
<dbReference type="SUPFAM" id="SSF48371">
    <property type="entry name" value="ARM repeat"/>
    <property type="match status" value="3"/>
</dbReference>
<keyword evidence="6" id="KW-1185">Reference proteome</keyword>
<dbReference type="InterPro" id="IPR021133">
    <property type="entry name" value="HEAT_type_2"/>
</dbReference>
<dbReference type="GO" id="GO:0034198">
    <property type="term" value="P:cellular response to amino acid starvation"/>
    <property type="evidence" value="ECO:0007669"/>
    <property type="project" value="TreeGrafter"/>
</dbReference>
<dbReference type="Proteomes" id="UP001301350">
    <property type="component" value="Unassembled WGS sequence"/>
</dbReference>
<accession>A0AAV9J1P4</accession>
<dbReference type="PANTHER" id="PTHR23346">
    <property type="entry name" value="TRANSLATIONAL ACTIVATOR GCN1-RELATED"/>
    <property type="match status" value="1"/>
</dbReference>
<dbReference type="GO" id="GO:0019887">
    <property type="term" value="F:protein kinase regulator activity"/>
    <property type="evidence" value="ECO:0007669"/>
    <property type="project" value="TreeGrafter"/>
</dbReference>
<evidence type="ECO:0000256" key="3">
    <source>
        <dbReference type="SAM" id="MobiDB-lite"/>
    </source>
</evidence>
<gene>
    <name evidence="5" type="ORF">CDCA_CDCA18G4553</name>
</gene>
<dbReference type="PROSITE" id="PS50077">
    <property type="entry name" value="HEAT_REPEAT"/>
    <property type="match status" value="1"/>
</dbReference>
<dbReference type="InterPro" id="IPR034085">
    <property type="entry name" value="TOG"/>
</dbReference>
<feature type="compositionally biased region" description="Basic and acidic residues" evidence="3">
    <location>
        <begin position="1452"/>
        <end position="1467"/>
    </location>
</feature>
<sequence length="2456" mass="261312">MPAVHDAHLAIAFGADLLAAPATLSLGGLWPQSAWPCRRRGSVGVAWRAAVTLTEDAVSWLAARLSVEGEATHHEHHTRRLAETLAALCVVDFFGDEQALLSRLVHTPDEARWRLLQSWGRLGAKDVPLPCLSASEVQRMIGCRARQAAAAATAAANGEAISPAPAWLWRALHDRFGAMMTEWMQRADEAVPRAAREWVLLPPESMSLQAAALDPMRATATRLVSALCRTLLPRVEVQRYALIVCHLPVMRPAAIMQWRQALRRTTSSSAPTNVDVPALAEALRQTCTEMASAKPSLADAFVETARRGTQSLYVAGVLPPMTSISWEAVKRHRADRFLQTCLAPTLRQLASHPWQEGDFGLLLTTMDPAPEPPSQPPSQPSVATSARDRQQLQAERDRHASQQRAYAEALAAYTTRQQRRQQLRQWMQEAHVVVAGMLVGWGAAVRADRLQPPPCACLVEHAVALLWPLRQRMQTMYLRAAIAQLALLASRLPAETTGVSGIRLPDALRPAVIEALVAEREMQRRPTLDALLRTVDEALQAAPLQGTAAALSAPTAALLSPLLTGALHHSAPVSSARASAIALRILQRQSAYVSEAERAGCAWPLLRADVVAAVHAALEHAVTVSDDDDLGWSDARQTAECVATTLQHLLERSSSSSSSAAAAAAGRDACALGDEDTVLQRALEQLAAGALSTHARVRHAWTEALLRMRSCATDLRLARPLFLLAHDVDAGVSARARTAATDGKSTVSLESSAEYFLALLAHPHGSVQAAAANALARLLAEAHARWEASDGTAPFADGRSLLERLARRLEDCLQRRLSLETDAQPTSSVVRVTVRERDARADAIAAADHTAKGIARAYWALCTPPPDSAAAPAVSAAASLLLPLLLQSLCDCGLAYPDESVRCTLENAAVTAVQHAAPADIPGAYDAVTAAMARIGRDTVVAERGRNKARVASSALIQAATVLRLSDAAAVDAEPTALLLLRNVVMTADVHDRRLCAATAYAAIVQRRARRDDSVTTLTTAAVEEHWQEAVSSASAPECRRGAAILLAALVQVGGARLLTQTQLLDRAEEALTTTNASDTIAKEGVLGVLAALAERLGAAFEPYGVRVLPLLLQTVSDSHAVVRAASQAAARAFMAQLTPQGVRLVLPPVMEALAATDANWRTRTACLELLVTTVSMSPHQLAYALPQLMPHLTAALTDVHPRVQAAATRALQALVAVALDDAGEADGESMAAVVLEAFRQPERHLPSALTLLSTRWPTATTTSSTTSSEQRQRAQVALHALLLPLLQRGLAHRSSAVKRSAMQALSEVARQTDAAAAAVAAAAPDMPSSASSSSWPERTWSTALSPSLQRALCDPQPEIRDAAAVALGSMARLLRCATAATDTLPPALQQLVETLWQQATAGERPVAERSGAAHALACMLSALADDGVASTRAALQACTVQRALQTLRRAASEARRGRLHEEHGRDATTPQRADAAARQGALELLRYAGDAAVGLDDGDWAEAWPLMVGALGDDSDAVREAALAAAQTVLHRYALRTECVRTVLLPPLTVATTDAQWRVRGAACRLLGQLLNDMAQGREDAADDRNTDRWVAHWDALLGTDGRNALLARVLLLRHDPMAGVRETAHAVCQSLVRHAARVQRETLRPLVHVAVFELLLLSSSSSSSSSSVEEEGDGVAAVAVVVVDDERQHLAGAALADVAAKMADEALPQIVPPLVNALESAEDARWVPRRRAVAAVLEQVAQATPRAALQAFAEALWVPATLQCLRDADEAVRAAGGALFARLYRALGERAAMETIVQPLLEEEEEEGEEKKKREAGTSSTSTSTVMAALQQIFAGPAGTRLLALAVPQWLAAYRVTALATAARASGRLFETFAPTVIQRALSEANARRRIAVATSDDEHHLTGSADVDTAESLLWEALARATPDTTITHLLPRLGDSAVASRLVAATAVERWAAAVPDVAVLVSHGEAVLEALLPGMVDPDAQVRHRTYRAFVMLTERVPVRGDSGGSGSSSTSAWSNLWTASALRITRMAWQQVAALRDTDNPPSPWPAAPFIALYTQCVLHSVPEAREQAALAIAELAAAVPSATHLQPHLMKLTGPLIRVLAERWHPWQVQAAVLLALVQLLQHGGGSALRAFVPQLQSTFLKYALEEQRMVRVRSVEALAVLMRQYRPRSEAMWWELVTVAGGGGGRDTSAPSWRRLAALEALRATVWAWDGKATAETVSAVQEVARQALGDALDAARQAGARLLGALLHAQAGDAEAVSRLWEAAVPMADGGHVGMAAESVAARHGRLLAIEALLHAGASSASSTVWLPPEYVARIEVVLERSLDDEAAPVRAAAWTAAAAMYAETVTRSLPASIRPSITTSVDWVRRAQRTVQTDAVLEVRDAAVRALGRLGDADAAAAVLESIAHGKRTTTRDGGGGGGGGGGAGYPVSLRVTAAEVLAQRERPAQ</sequence>
<evidence type="ECO:0000259" key="4">
    <source>
        <dbReference type="SMART" id="SM01349"/>
    </source>
</evidence>
<feature type="repeat" description="HEAT" evidence="2">
    <location>
        <begin position="1345"/>
        <end position="1383"/>
    </location>
</feature>
<feature type="region of interest" description="Disordered" evidence="3">
    <location>
        <begin position="362"/>
        <end position="400"/>
    </location>
</feature>
<dbReference type="SMART" id="SM01349">
    <property type="entry name" value="TOG"/>
    <property type="match status" value="1"/>
</dbReference>
<evidence type="ECO:0000313" key="6">
    <source>
        <dbReference type="Proteomes" id="UP001301350"/>
    </source>
</evidence>
<dbReference type="EMBL" id="JANCYW010000018">
    <property type="protein sequence ID" value="KAK4538528.1"/>
    <property type="molecule type" value="Genomic_DNA"/>
</dbReference>
<dbReference type="Pfam" id="PF24987">
    <property type="entry name" value="HEAT_EF3_N"/>
    <property type="match status" value="1"/>
</dbReference>
<dbReference type="Gene3D" id="1.25.10.10">
    <property type="entry name" value="Leucine-rich Repeat Variant"/>
    <property type="match status" value="4"/>
</dbReference>
<feature type="domain" description="TOG" evidence="4">
    <location>
        <begin position="1012"/>
        <end position="1248"/>
    </location>
</feature>
<dbReference type="Pfam" id="PF02985">
    <property type="entry name" value="HEAT"/>
    <property type="match status" value="1"/>
</dbReference>
<dbReference type="InterPro" id="IPR016024">
    <property type="entry name" value="ARM-type_fold"/>
</dbReference>
<feature type="region of interest" description="Disordered" evidence="3">
    <location>
        <begin position="1802"/>
        <end position="1823"/>
    </location>
</feature>
<dbReference type="InterPro" id="IPR000357">
    <property type="entry name" value="HEAT"/>
</dbReference>
<proteinExistence type="predicted"/>
<keyword evidence="1" id="KW-0677">Repeat</keyword>
<feature type="compositionally biased region" description="Pro residues" evidence="3">
    <location>
        <begin position="369"/>
        <end position="379"/>
    </location>
</feature>
<comment type="caution">
    <text evidence="5">The sequence shown here is derived from an EMBL/GenBank/DDBJ whole genome shotgun (WGS) entry which is preliminary data.</text>
</comment>
<protein>
    <recommendedName>
        <fullName evidence="4">TOG domain-containing protein</fullName>
    </recommendedName>
</protein>
<evidence type="ECO:0000313" key="5">
    <source>
        <dbReference type="EMBL" id="KAK4538528.1"/>
    </source>
</evidence>
<organism evidence="5 6">
    <name type="scientific">Cyanidium caldarium</name>
    <name type="common">Red alga</name>
    <dbReference type="NCBI Taxonomy" id="2771"/>
    <lineage>
        <taxon>Eukaryota</taxon>
        <taxon>Rhodophyta</taxon>
        <taxon>Bangiophyceae</taxon>
        <taxon>Cyanidiales</taxon>
        <taxon>Cyanidiaceae</taxon>
        <taxon>Cyanidium</taxon>
    </lineage>
</organism>